<reference evidence="3" key="1">
    <citation type="submission" date="2023-07" db="EMBL/GenBank/DDBJ databases">
        <authorList>
            <person name="Kim M.K."/>
        </authorList>
    </citation>
    <scope>NUCLEOTIDE SEQUENCE</scope>
    <source>
        <strain evidence="3">M29</strain>
    </source>
</reference>
<organism evidence="3 4">
    <name type="scientific">Hymenobacter mellowenesis</name>
    <dbReference type="NCBI Taxonomy" id="3063995"/>
    <lineage>
        <taxon>Bacteria</taxon>
        <taxon>Pseudomonadati</taxon>
        <taxon>Bacteroidota</taxon>
        <taxon>Cytophagia</taxon>
        <taxon>Cytophagales</taxon>
        <taxon>Hymenobacteraceae</taxon>
        <taxon>Hymenobacter</taxon>
    </lineage>
</organism>
<dbReference type="Proteomes" id="UP001167796">
    <property type="component" value="Unassembled WGS sequence"/>
</dbReference>
<name>A0ABT9A4T3_9BACT</name>
<dbReference type="InterPro" id="IPR032809">
    <property type="entry name" value="Put_HupE_UreJ"/>
</dbReference>
<feature type="transmembrane region" description="Helical" evidence="1">
    <location>
        <begin position="288"/>
        <end position="309"/>
    </location>
</feature>
<feature type="chain" id="PRO_5046038123" evidence="2">
    <location>
        <begin position="35"/>
        <end position="445"/>
    </location>
</feature>
<feature type="transmembrane region" description="Helical" evidence="1">
    <location>
        <begin position="378"/>
        <end position="397"/>
    </location>
</feature>
<feature type="transmembrane region" description="Helical" evidence="1">
    <location>
        <begin position="343"/>
        <end position="371"/>
    </location>
</feature>
<feature type="signal peptide" evidence="2">
    <location>
        <begin position="1"/>
        <end position="34"/>
    </location>
</feature>
<evidence type="ECO:0000313" key="3">
    <source>
        <dbReference type="EMBL" id="MDO7844856.1"/>
    </source>
</evidence>
<dbReference type="RefSeq" id="WP_305009529.1">
    <property type="nucleotide sequence ID" value="NZ_JAUQSX010000001.1"/>
</dbReference>
<feature type="transmembrane region" description="Helical" evidence="1">
    <location>
        <begin position="316"/>
        <end position="337"/>
    </location>
</feature>
<gene>
    <name evidence="3" type="ORF">Q5H92_00690</name>
</gene>
<dbReference type="EMBL" id="JAUQSX010000001">
    <property type="protein sequence ID" value="MDO7844856.1"/>
    <property type="molecule type" value="Genomic_DNA"/>
</dbReference>
<sequence>MLLLFSSCQLRRSLRPFFLAALLLLLLSSPAARAHPMPNSVVLLDLHPGGVAAEVQLPLGQLEIAFGHNITEHPETLVQRLGPELRAYIQQHVRPETPDGQPWAVAVRELRIGSAEQTDTGPYQELTAQLWLTPPAGATARAFAFRYDVIVHQLVTHVALVSVRRDWEVGRVGAEQPIDVGVIRLDVVNNVIPPLFISQAGGGWWAGFRGMVALGARHIAEGTDHLLFLLVLLLPAPLLLTKARRWGRFGGVRYALGRLLRVVSAFTLGHSVTLLAGALGWLRLPAQPVETLIAVSILVSAGHAVRPLFPGREGWVAAGFGLVHGLAFASTLAELHLPAGPMALSILGFNIGIELMQLFVIALTVPWLLLLSQTPGYAAVRVAGAVVAAVAALGWLVERISAQANPLTALVARVAQHAPWLLAALAMVAVVSFWRQQKARSMPSF</sequence>
<dbReference type="Pfam" id="PF13795">
    <property type="entry name" value="HupE_UreJ_2"/>
    <property type="match status" value="1"/>
</dbReference>
<keyword evidence="2" id="KW-0732">Signal</keyword>
<keyword evidence="1" id="KW-0812">Transmembrane</keyword>
<comment type="caution">
    <text evidence="3">The sequence shown here is derived from an EMBL/GenBank/DDBJ whole genome shotgun (WGS) entry which is preliminary data.</text>
</comment>
<keyword evidence="1" id="KW-1133">Transmembrane helix</keyword>
<feature type="transmembrane region" description="Helical" evidence="1">
    <location>
        <begin position="417"/>
        <end position="434"/>
    </location>
</feature>
<protein>
    <submittedName>
        <fullName evidence="3">HupE/UreJ family protein</fullName>
    </submittedName>
</protein>
<evidence type="ECO:0000256" key="1">
    <source>
        <dbReference type="SAM" id="Phobius"/>
    </source>
</evidence>
<proteinExistence type="predicted"/>
<feature type="transmembrane region" description="Helical" evidence="1">
    <location>
        <begin position="262"/>
        <end position="282"/>
    </location>
</feature>
<keyword evidence="4" id="KW-1185">Reference proteome</keyword>
<evidence type="ECO:0000256" key="2">
    <source>
        <dbReference type="SAM" id="SignalP"/>
    </source>
</evidence>
<feature type="transmembrane region" description="Helical" evidence="1">
    <location>
        <begin position="225"/>
        <end position="241"/>
    </location>
</feature>
<keyword evidence="1" id="KW-0472">Membrane</keyword>
<accession>A0ABT9A4T3</accession>
<evidence type="ECO:0000313" key="4">
    <source>
        <dbReference type="Proteomes" id="UP001167796"/>
    </source>
</evidence>